<protein>
    <submittedName>
        <fullName evidence="1">Uncharacterized protein</fullName>
    </submittedName>
</protein>
<reference evidence="1" key="1">
    <citation type="journal article" date="2014" name="Front. Microbiol.">
        <title>High frequency of phylogenetically diverse reductive dehalogenase-homologous genes in deep subseafloor sedimentary metagenomes.</title>
        <authorList>
            <person name="Kawai M."/>
            <person name="Futagami T."/>
            <person name="Toyoda A."/>
            <person name="Takaki Y."/>
            <person name="Nishi S."/>
            <person name="Hori S."/>
            <person name="Arai W."/>
            <person name="Tsubouchi T."/>
            <person name="Morono Y."/>
            <person name="Uchiyama I."/>
            <person name="Ito T."/>
            <person name="Fujiyama A."/>
            <person name="Inagaki F."/>
            <person name="Takami H."/>
        </authorList>
    </citation>
    <scope>NUCLEOTIDE SEQUENCE</scope>
    <source>
        <strain evidence="1">Expedition CK06-06</strain>
    </source>
</reference>
<dbReference type="AlphaFoldDB" id="X1BSV1"/>
<organism evidence="1">
    <name type="scientific">marine sediment metagenome</name>
    <dbReference type="NCBI Taxonomy" id="412755"/>
    <lineage>
        <taxon>unclassified sequences</taxon>
        <taxon>metagenomes</taxon>
        <taxon>ecological metagenomes</taxon>
    </lineage>
</organism>
<sequence length="229" mass="26898">MEPECGNYGAFLPFSSYNPYPPDSKNDKIFLEYSYYAIKTLKLLTDYIDNGNFSELDFNRIALYSYIFENIVETTSTLYFDPQYTDDPVEILRHTYYMIYILKELELYDLNNEKIKYLVEENVDYENIKSLYYCYKISEILDLNIIFDVDLTHALIQDIYSESINDFFLTPEREVVDHKAFSWVCEIALNDDVRIDTTYLSSIILGSTNNITASLCNMILNDFGPYTIV</sequence>
<comment type="caution">
    <text evidence="1">The sequence shown here is derived from an EMBL/GenBank/DDBJ whole genome shotgun (WGS) entry which is preliminary data.</text>
</comment>
<gene>
    <name evidence="1" type="ORF">S01H4_34846</name>
</gene>
<proteinExistence type="predicted"/>
<evidence type="ECO:0000313" key="1">
    <source>
        <dbReference type="EMBL" id="GAG75226.1"/>
    </source>
</evidence>
<dbReference type="EMBL" id="BART01018462">
    <property type="protein sequence ID" value="GAG75226.1"/>
    <property type="molecule type" value="Genomic_DNA"/>
</dbReference>
<name>X1BSV1_9ZZZZ</name>
<feature type="non-terminal residue" evidence="1">
    <location>
        <position position="229"/>
    </location>
</feature>
<accession>X1BSV1</accession>